<feature type="region of interest" description="Disordered" evidence="1">
    <location>
        <begin position="506"/>
        <end position="531"/>
    </location>
</feature>
<dbReference type="InParanoid" id="A7AT22"/>
<feature type="compositionally biased region" description="Basic residues" evidence="1">
    <location>
        <begin position="199"/>
        <end position="210"/>
    </location>
</feature>
<sequence>MESITPRMDDSPMEYEADYADNVSLSSQSPLVFMKDHSDPPVVHRSVDHDLDRQETHIQETLEVRKTPLIHCVVPNGLSSELFAPLWMAVFKPRRLNKGLVSPVAYCIALCRTIDSTDIERLCIALLKAAQVDERPFLTVGYHIKGLCLIILHKLQSLYEGSTSLSRKIMAPKMNPTVRNRTKPRKNYENMDDEYEGPKRRRNSVKGTKTKKKMLAIEDYFDADNERRNGSNTDISNSDTPDKPTYADQGYIPMEQIEVLQLMNFGIGMGVGTDLAFYSASGLRHEKGISYHNFEHGMVDRQPISLEDIRQNRETINPDTFMDLESLSSPFMLNGYAFTPQTRISQEFSDVATTIASTDRSLQSDSVMISTPEFEKYDLDWDIYNDALKEMEDGVTSQDPSNDGAISAQPRTRRLRLEYTESDGKAVHLVKSRNVTKYDSKVVAKKQKSTHKIKIRQDQPTLDAYTTSPQLPPLCDKTEWFNNAVDSLVQSIIGNTLSIEDSVPAKTAAGNKDTEAPKKQKGELPTKKHDEKWLSRATRKPKDTKKLESMFGTDPLSTVGVLECYRKCVREIQDGSHQIEFSEVVRDKSKEQACQLFYRTLCLANADYISLSQQCYPGAQITVAPSRRFWEPIPHPKDAKA</sequence>
<evidence type="ECO:0000313" key="4">
    <source>
        <dbReference type="Proteomes" id="UP000002173"/>
    </source>
</evidence>
<reference evidence="3 4" key="1">
    <citation type="journal article" date="2007" name="PLoS Pathog.">
        <title>Genome sequence of Babesia bovis and comparative analysis of apicomplexan hemoprotozoa.</title>
        <authorList>
            <person name="Brayton K.A."/>
            <person name="Lau A.O.T."/>
            <person name="Herndon D.R."/>
            <person name="Hannick L."/>
            <person name="Kappmeyer L.S."/>
            <person name="Berens S.J."/>
            <person name="Bidwell S.L."/>
            <person name="Brown W.C."/>
            <person name="Crabtree J."/>
            <person name="Fadrosh D."/>
            <person name="Feldblum T."/>
            <person name="Forberger H.A."/>
            <person name="Haas B.J."/>
            <person name="Howell J.M."/>
            <person name="Khouri H."/>
            <person name="Koo H."/>
            <person name="Mann D.J."/>
            <person name="Norimine J."/>
            <person name="Paulsen I.T."/>
            <person name="Radune D."/>
            <person name="Ren Q."/>
            <person name="Smith R.K. Jr."/>
            <person name="Suarez C.E."/>
            <person name="White O."/>
            <person name="Wortman J.R."/>
            <person name="Knowles D.P. Jr."/>
            <person name="McElwain T.F."/>
            <person name="Nene V.M."/>
        </authorList>
    </citation>
    <scope>NUCLEOTIDE SEQUENCE [LARGE SCALE GENOMIC DNA]</scope>
    <source>
        <strain evidence="3">T2Bo</strain>
    </source>
</reference>
<dbReference type="AlphaFoldDB" id="A7AT22"/>
<organism evidence="3 4">
    <name type="scientific">Babesia bovis</name>
    <dbReference type="NCBI Taxonomy" id="5865"/>
    <lineage>
        <taxon>Eukaryota</taxon>
        <taxon>Sar</taxon>
        <taxon>Alveolata</taxon>
        <taxon>Apicomplexa</taxon>
        <taxon>Aconoidasida</taxon>
        <taxon>Piroplasmida</taxon>
        <taxon>Babesiidae</taxon>
        <taxon>Babesia</taxon>
    </lineage>
</organism>
<feature type="compositionally biased region" description="Polar residues" evidence="1">
    <location>
        <begin position="230"/>
        <end position="239"/>
    </location>
</feature>
<comment type="caution">
    <text evidence="3">The sequence shown here is derived from an EMBL/GenBank/DDBJ whole genome shotgun (WGS) entry which is preliminary data.</text>
</comment>
<dbReference type="Proteomes" id="UP000002173">
    <property type="component" value="Chromosome 2"/>
</dbReference>
<gene>
    <name evidence="3" type="ORF">BBOV_II001240</name>
</gene>
<accession>A7AT22</accession>
<dbReference type="SUPFAM" id="SSF46785">
    <property type="entry name" value="Winged helix' DNA-binding domain"/>
    <property type="match status" value="1"/>
</dbReference>
<dbReference type="EMBL" id="AAXT01000003">
    <property type="protein sequence ID" value="EDO06083.1"/>
    <property type="molecule type" value="Genomic_DNA"/>
</dbReference>
<dbReference type="OMA" id="WSLKNDP"/>
<keyword evidence="4" id="KW-1185">Reference proteome</keyword>
<dbReference type="Gene3D" id="1.10.10.580">
    <property type="entry name" value="Structural maintenance of chromosome 1. Chain E"/>
    <property type="match status" value="1"/>
</dbReference>
<dbReference type="InterPro" id="IPR036390">
    <property type="entry name" value="WH_DNA-bd_sf"/>
</dbReference>
<name>A7AT22_BABBO</name>
<feature type="compositionally biased region" description="Basic and acidic residues" evidence="1">
    <location>
        <begin position="512"/>
        <end position="531"/>
    </location>
</feature>
<evidence type="ECO:0000313" key="3">
    <source>
        <dbReference type="EMBL" id="EDO06083.1"/>
    </source>
</evidence>
<proteinExistence type="predicted"/>
<dbReference type="eggNOG" id="ENOG502TN6D">
    <property type="taxonomic scope" value="Eukaryota"/>
</dbReference>
<feature type="region of interest" description="Disordered" evidence="1">
    <location>
        <begin position="177"/>
        <end position="210"/>
    </location>
</feature>
<protein>
    <recommendedName>
        <fullName evidence="2">Rad21/Rec8-like protein C-terminal eukaryotic domain-containing protein</fullName>
    </recommendedName>
</protein>
<feature type="region of interest" description="Disordered" evidence="1">
    <location>
        <begin position="223"/>
        <end position="245"/>
    </location>
</feature>
<dbReference type="InterPro" id="IPR023093">
    <property type="entry name" value="ScpA-like_C"/>
</dbReference>
<dbReference type="VEuPathDB" id="PiroplasmaDB:BBOV_II001240"/>
<evidence type="ECO:0000259" key="2">
    <source>
        <dbReference type="Pfam" id="PF04824"/>
    </source>
</evidence>
<feature type="domain" description="Rad21/Rec8-like protein C-terminal eukaryotic" evidence="2">
    <location>
        <begin position="579"/>
        <end position="629"/>
    </location>
</feature>
<dbReference type="InterPro" id="IPR006909">
    <property type="entry name" value="Rad21/Rec8_C_eu"/>
</dbReference>
<evidence type="ECO:0000256" key="1">
    <source>
        <dbReference type="SAM" id="MobiDB-lite"/>
    </source>
</evidence>
<dbReference type="Pfam" id="PF04824">
    <property type="entry name" value="Rad21_Rec8"/>
    <property type="match status" value="1"/>
</dbReference>